<dbReference type="OrthoDB" id="9781588at2"/>
<dbReference type="Proteomes" id="UP000253204">
    <property type="component" value="Unassembled WGS sequence"/>
</dbReference>
<keyword evidence="3" id="KW-0479">Metal-binding</keyword>
<evidence type="ECO:0000256" key="5">
    <source>
        <dbReference type="ARBA" id="ARBA00023002"/>
    </source>
</evidence>
<dbReference type="SUPFAM" id="SSF51735">
    <property type="entry name" value="NAD(P)-binding Rossmann-fold domains"/>
    <property type="match status" value="1"/>
</dbReference>
<dbReference type="RefSeq" id="WP_114485868.1">
    <property type="nucleotide sequence ID" value="NZ_CBCSHM010000013.1"/>
</dbReference>
<comment type="similarity">
    <text evidence="2">Belongs to the zinc-containing alcohol dehydrogenase family.</text>
</comment>
<evidence type="ECO:0000313" key="6">
    <source>
        <dbReference type="EMBL" id="RCV92933.1"/>
    </source>
</evidence>
<dbReference type="GO" id="GO:0046872">
    <property type="term" value="F:metal ion binding"/>
    <property type="evidence" value="ECO:0007669"/>
    <property type="project" value="UniProtKB-KW"/>
</dbReference>
<evidence type="ECO:0000256" key="1">
    <source>
        <dbReference type="ARBA" id="ARBA00001947"/>
    </source>
</evidence>
<dbReference type="SUPFAM" id="SSF50129">
    <property type="entry name" value="GroES-like"/>
    <property type="match status" value="1"/>
</dbReference>
<keyword evidence="7" id="KW-1185">Reference proteome</keyword>
<name>A0A368UBX3_9GAMM</name>
<keyword evidence="5" id="KW-0560">Oxidoreductase</keyword>
<organism evidence="6 7">
    <name type="scientific">Vreelandella rituensis</name>
    <dbReference type="NCBI Taxonomy" id="2282306"/>
    <lineage>
        <taxon>Bacteria</taxon>
        <taxon>Pseudomonadati</taxon>
        <taxon>Pseudomonadota</taxon>
        <taxon>Gammaproteobacteria</taxon>
        <taxon>Oceanospirillales</taxon>
        <taxon>Halomonadaceae</taxon>
        <taxon>Vreelandella</taxon>
    </lineage>
</organism>
<dbReference type="AlphaFoldDB" id="A0A368UBX3"/>
<evidence type="ECO:0000313" key="7">
    <source>
        <dbReference type="Proteomes" id="UP000253204"/>
    </source>
</evidence>
<dbReference type="Gene3D" id="3.40.50.720">
    <property type="entry name" value="NAD(P)-binding Rossmann-like Domain"/>
    <property type="match status" value="1"/>
</dbReference>
<dbReference type="CDD" id="cd08255">
    <property type="entry name" value="2-desacetyl-2-hydroxyethyl_bacteriochlorophyllide_like"/>
    <property type="match status" value="1"/>
</dbReference>
<comment type="caution">
    <text evidence="6">The sequence shown here is derived from an EMBL/GenBank/DDBJ whole genome shotgun (WGS) entry which is preliminary data.</text>
</comment>
<gene>
    <name evidence="6" type="ORF">DU506_05150</name>
</gene>
<proteinExistence type="inferred from homology"/>
<evidence type="ECO:0000256" key="3">
    <source>
        <dbReference type="ARBA" id="ARBA00022723"/>
    </source>
</evidence>
<evidence type="ECO:0000256" key="2">
    <source>
        <dbReference type="ARBA" id="ARBA00008072"/>
    </source>
</evidence>
<dbReference type="PANTHER" id="PTHR43350:SF19">
    <property type="entry name" value="D-GULOSIDE 3-DEHYDROGENASE"/>
    <property type="match status" value="1"/>
</dbReference>
<dbReference type="EMBL" id="QPIJ01000007">
    <property type="protein sequence ID" value="RCV92933.1"/>
    <property type="molecule type" value="Genomic_DNA"/>
</dbReference>
<sequence>MAAVAAEDSLIKAKAFWVSAKKNGELRESRLEWPPHASQPPMALVKALYSGISRGTESLVWHGRVPPSEYQRMRAPFQQGEFPAPVKYGYASVGQVEEGPEELLGQAVFCLFPHQDRYVVPVDALVPLPAMLPPERAVLAANMETAINGVWDAAPGVGDRIAVVGAGVVGSLVAWLCQAIPGTQVSLIDINPQRETLARELGVAFSMPEQAPSECDCVIHASGNPEGLRQALTLAGPEANVIEMSWYGEREVTLSLGEAFHSRRLTLRSSQVGSLPTQRQPRWGYRRRLELALRLLQAPCLDALISGESDFSELPRRMATILAPGSTELCHRVRYL</sequence>
<dbReference type="InterPro" id="IPR036291">
    <property type="entry name" value="NAD(P)-bd_dom_sf"/>
</dbReference>
<dbReference type="InterPro" id="IPR011032">
    <property type="entry name" value="GroES-like_sf"/>
</dbReference>
<dbReference type="GO" id="GO:0016491">
    <property type="term" value="F:oxidoreductase activity"/>
    <property type="evidence" value="ECO:0007669"/>
    <property type="project" value="UniProtKB-KW"/>
</dbReference>
<protein>
    <submittedName>
        <fullName evidence="6">Dehydrogenase</fullName>
    </submittedName>
</protein>
<reference evidence="6 7" key="1">
    <citation type="submission" date="2018-07" db="EMBL/GenBank/DDBJ databases">
        <title>Halomonas rutogse sp. nov., isolated from Lake TangqianCo on Tibetan Plateau.</title>
        <authorList>
            <person name="Lu H."/>
            <person name="Xing P."/>
            <person name="Wu Q."/>
        </authorList>
    </citation>
    <scope>NUCLEOTIDE SEQUENCE [LARGE SCALE GENOMIC DNA]</scope>
    <source>
        <strain evidence="6 7">TQ8S</strain>
    </source>
</reference>
<keyword evidence="4" id="KW-0862">Zinc</keyword>
<comment type="cofactor">
    <cofactor evidence="1">
        <name>Zn(2+)</name>
        <dbReference type="ChEBI" id="CHEBI:29105"/>
    </cofactor>
</comment>
<dbReference type="Gene3D" id="3.90.180.10">
    <property type="entry name" value="Medium-chain alcohol dehydrogenases, catalytic domain"/>
    <property type="match status" value="1"/>
</dbReference>
<evidence type="ECO:0000256" key="4">
    <source>
        <dbReference type="ARBA" id="ARBA00022833"/>
    </source>
</evidence>
<dbReference type="PANTHER" id="PTHR43350">
    <property type="entry name" value="NAD-DEPENDENT ALCOHOL DEHYDROGENASE"/>
    <property type="match status" value="1"/>
</dbReference>
<accession>A0A368UBX3</accession>